<dbReference type="EMBL" id="JAVIZN010000002">
    <property type="protein sequence ID" value="MDR6202160.1"/>
    <property type="molecule type" value="Genomic_DNA"/>
</dbReference>
<evidence type="ECO:0000313" key="10">
    <source>
        <dbReference type="Proteomes" id="UP001245184"/>
    </source>
</evidence>
<dbReference type="Pfam" id="PF01545">
    <property type="entry name" value="Cation_efflux"/>
    <property type="match status" value="1"/>
</dbReference>
<dbReference type="PANTHER" id="PTHR45755:SF4">
    <property type="entry name" value="ZINC TRANSPORTER 7"/>
    <property type="match status" value="1"/>
</dbReference>
<dbReference type="Gene3D" id="1.20.1510.10">
    <property type="entry name" value="Cation efflux protein transmembrane domain"/>
    <property type="match status" value="1"/>
</dbReference>
<name>A0ABD5CBY8_9BURK</name>
<keyword evidence="6 7" id="KW-0472">Membrane</keyword>
<evidence type="ECO:0000256" key="2">
    <source>
        <dbReference type="ARBA" id="ARBA00022448"/>
    </source>
</evidence>
<dbReference type="GO" id="GO:0016020">
    <property type="term" value="C:membrane"/>
    <property type="evidence" value="ECO:0007669"/>
    <property type="project" value="UniProtKB-SubCell"/>
</dbReference>
<evidence type="ECO:0000256" key="3">
    <source>
        <dbReference type="ARBA" id="ARBA00022692"/>
    </source>
</evidence>
<proteinExistence type="predicted"/>
<accession>A0ABD5CBY8</accession>
<dbReference type="NCBIfam" id="TIGR01297">
    <property type="entry name" value="CDF"/>
    <property type="match status" value="1"/>
</dbReference>
<keyword evidence="3 7" id="KW-0812">Transmembrane</keyword>
<dbReference type="AlphaFoldDB" id="A0ABD5CBY8"/>
<evidence type="ECO:0000256" key="6">
    <source>
        <dbReference type="ARBA" id="ARBA00023136"/>
    </source>
</evidence>
<comment type="caution">
    <text evidence="9">The sequence shown here is derived from an EMBL/GenBank/DDBJ whole genome shotgun (WGS) entry which is preliminary data.</text>
</comment>
<dbReference type="GO" id="GO:0006811">
    <property type="term" value="P:monoatomic ion transport"/>
    <property type="evidence" value="ECO:0007669"/>
    <property type="project" value="UniProtKB-KW"/>
</dbReference>
<dbReference type="InterPro" id="IPR027469">
    <property type="entry name" value="Cation_efflux_TMD_sf"/>
</dbReference>
<feature type="transmembrane region" description="Helical" evidence="7">
    <location>
        <begin position="93"/>
        <end position="113"/>
    </location>
</feature>
<dbReference type="InterPro" id="IPR002524">
    <property type="entry name" value="Cation_efflux"/>
</dbReference>
<evidence type="ECO:0000313" key="9">
    <source>
        <dbReference type="EMBL" id="MDR6202160.1"/>
    </source>
</evidence>
<dbReference type="InterPro" id="IPR058533">
    <property type="entry name" value="Cation_efflux_TM"/>
</dbReference>
<protein>
    <submittedName>
        <fullName evidence="9">Cation diffusion facilitator family transporter</fullName>
    </submittedName>
</protein>
<keyword evidence="4 7" id="KW-1133">Transmembrane helix</keyword>
<feature type="domain" description="Cation efflux protein transmembrane" evidence="8">
    <location>
        <begin position="78"/>
        <end position="150"/>
    </location>
</feature>
<dbReference type="SUPFAM" id="SSF161111">
    <property type="entry name" value="Cation efflux protein transmembrane domain-like"/>
    <property type="match status" value="1"/>
</dbReference>
<organism evidence="9 10">
    <name type="scientific">Paraburkholderia graminis</name>
    <dbReference type="NCBI Taxonomy" id="60548"/>
    <lineage>
        <taxon>Bacteria</taxon>
        <taxon>Pseudomonadati</taxon>
        <taxon>Pseudomonadota</taxon>
        <taxon>Betaproteobacteria</taxon>
        <taxon>Burkholderiales</taxon>
        <taxon>Burkholderiaceae</taxon>
        <taxon>Paraburkholderia</taxon>
    </lineage>
</organism>
<gene>
    <name evidence="9" type="ORF">QF025_000880</name>
</gene>
<evidence type="ECO:0000256" key="7">
    <source>
        <dbReference type="SAM" id="Phobius"/>
    </source>
</evidence>
<evidence type="ECO:0000256" key="4">
    <source>
        <dbReference type="ARBA" id="ARBA00022989"/>
    </source>
</evidence>
<feature type="transmembrane region" description="Helical" evidence="7">
    <location>
        <begin position="119"/>
        <end position="139"/>
    </location>
</feature>
<keyword evidence="2" id="KW-0813">Transport</keyword>
<evidence type="ECO:0000256" key="5">
    <source>
        <dbReference type="ARBA" id="ARBA00023065"/>
    </source>
</evidence>
<dbReference type="Proteomes" id="UP001245184">
    <property type="component" value="Unassembled WGS sequence"/>
</dbReference>
<evidence type="ECO:0000256" key="1">
    <source>
        <dbReference type="ARBA" id="ARBA00004141"/>
    </source>
</evidence>
<reference evidence="9 10" key="1">
    <citation type="submission" date="2023-08" db="EMBL/GenBank/DDBJ databases">
        <title>Genome sequencing of plant associated microbes to promote plant fitness in Sorghum bicolor and Oryza sativa.</title>
        <authorList>
            <person name="Coleman-Derr D."/>
        </authorList>
    </citation>
    <scope>NUCLEOTIDE SEQUENCE [LARGE SCALE GENOMIC DNA]</scope>
    <source>
        <strain evidence="9 10">SLBN-33</strain>
    </source>
</reference>
<sequence>MPPVFRITQESPGSRMVASTTTITTVRPDGARQVFAMAARDGYLESKDDIPEPHSFQAIVRLPDGDHHVEFAEHAHDHDTHEAVSRDHNIRSAYMHVMADAAVSVLAILGLVLARTFGWLWMDPLAGIIGALVIANWSYGLMRDTGAILLDINPDRRMAENVRHAIEDHGDEVTDLHIWRVGPGHMSAVVSVSTSEPQRDSRFYHALLERFRGLSHVTVEVQPSKAAA</sequence>
<keyword evidence="5" id="KW-0406">Ion transport</keyword>
<dbReference type="PANTHER" id="PTHR45755">
    <property type="match status" value="1"/>
</dbReference>
<dbReference type="InterPro" id="IPR045316">
    <property type="entry name" value="Msc2-like"/>
</dbReference>
<comment type="subcellular location">
    <subcellularLocation>
        <location evidence="1">Membrane</location>
        <topology evidence="1">Multi-pass membrane protein</topology>
    </subcellularLocation>
</comment>
<evidence type="ECO:0000259" key="8">
    <source>
        <dbReference type="Pfam" id="PF01545"/>
    </source>
</evidence>